<dbReference type="InterPro" id="IPR009057">
    <property type="entry name" value="Homeodomain-like_sf"/>
</dbReference>
<dbReference type="InterPro" id="IPR001647">
    <property type="entry name" value="HTH_TetR"/>
</dbReference>
<accession>A0ABV6ZGA9</accession>
<evidence type="ECO:0000313" key="9">
    <source>
        <dbReference type="Proteomes" id="UP001595190"/>
    </source>
</evidence>
<evidence type="ECO:0000313" key="6">
    <source>
        <dbReference type="EMBL" id="MEW9309693.1"/>
    </source>
</evidence>
<feature type="domain" description="HTH tetR-type" evidence="5">
    <location>
        <begin position="1"/>
        <end position="61"/>
    </location>
</feature>
<reference evidence="6 8" key="1">
    <citation type="submission" date="2024-07" db="EMBL/GenBank/DDBJ databases">
        <title>Description of Labrys sedimenti sp. nov., isolated from a diclofenac-degrading enrichment culture.</title>
        <authorList>
            <person name="Tancsics A."/>
            <person name="Csepanyi A."/>
        </authorList>
    </citation>
    <scope>NUCLEOTIDE SEQUENCE [LARGE SCALE GENOMIC DNA]</scope>
    <source>
        <strain evidence="6 8">LMG 23578</strain>
    </source>
</reference>
<keyword evidence="8" id="KW-1185">Reference proteome</keyword>
<keyword evidence="2 4" id="KW-0238">DNA-binding</keyword>
<evidence type="ECO:0000256" key="3">
    <source>
        <dbReference type="ARBA" id="ARBA00023163"/>
    </source>
</evidence>
<dbReference type="Proteomes" id="UP001595190">
    <property type="component" value="Unassembled WGS sequence"/>
</dbReference>
<keyword evidence="3" id="KW-0804">Transcription</keyword>
<dbReference type="PANTHER" id="PTHR30055">
    <property type="entry name" value="HTH-TYPE TRANSCRIPTIONAL REGULATOR RUTR"/>
    <property type="match status" value="1"/>
</dbReference>
<reference evidence="7 9" key="2">
    <citation type="submission" date="2024-09" db="EMBL/GenBank/DDBJ databases">
        <title>Description of Labrys sedimenti sp. nov., isolated from a diclofenac-degrading enrichment culture, and genome-based reclassification of Labrys portucalensis as a later heterotypic synonym of Labrys neptuniae.</title>
        <authorList>
            <person name="Tancsics A."/>
            <person name="Csepanyi A."/>
        </authorList>
    </citation>
    <scope>NUCLEOTIDE SEQUENCE [LARGE SCALE GENOMIC DNA]</scope>
    <source>
        <strain evidence="7 9">LMG 23412</strain>
    </source>
</reference>
<dbReference type="Gene3D" id="1.10.357.10">
    <property type="entry name" value="Tetracycline Repressor, domain 2"/>
    <property type="match status" value="1"/>
</dbReference>
<dbReference type="EMBL" id="JBHGPK010000006">
    <property type="protein sequence ID" value="MFC2251223.1"/>
    <property type="molecule type" value="Genomic_DNA"/>
</dbReference>
<protein>
    <submittedName>
        <fullName evidence="6">TetR family transcriptional regulator</fullName>
    </submittedName>
    <submittedName>
        <fullName evidence="7">TetR/AcrR family transcriptional regulator</fullName>
    </submittedName>
</protein>
<evidence type="ECO:0000256" key="1">
    <source>
        <dbReference type="ARBA" id="ARBA00023015"/>
    </source>
</evidence>
<gene>
    <name evidence="6" type="ORF">ABXS05_29340</name>
    <name evidence="7" type="ORF">ACETRX_16460</name>
</gene>
<dbReference type="Proteomes" id="UP001555786">
    <property type="component" value="Unassembled WGS sequence"/>
</dbReference>
<feature type="DNA-binding region" description="H-T-H motif" evidence="4">
    <location>
        <begin position="24"/>
        <end position="43"/>
    </location>
</feature>
<organism evidence="7 9">
    <name type="scientific">Labrys neptuniae</name>
    <dbReference type="NCBI Taxonomy" id="376174"/>
    <lineage>
        <taxon>Bacteria</taxon>
        <taxon>Pseudomonadati</taxon>
        <taxon>Pseudomonadota</taxon>
        <taxon>Alphaproteobacteria</taxon>
        <taxon>Hyphomicrobiales</taxon>
        <taxon>Xanthobacteraceae</taxon>
        <taxon>Labrys</taxon>
    </lineage>
</organism>
<dbReference type="PROSITE" id="PS50977">
    <property type="entry name" value="HTH_TETR_2"/>
    <property type="match status" value="1"/>
</dbReference>
<dbReference type="PRINTS" id="PR00455">
    <property type="entry name" value="HTHTETR"/>
</dbReference>
<evidence type="ECO:0000256" key="2">
    <source>
        <dbReference type="ARBA" id="ARBA00023125"/>
    </source>
</evidence>
<name>A0ABV6ZGA9_9HYPH</name>
<dbReference type="RefSeq" id="WP_311944660.1">
    <property type="nucleotide sequence ID" value="NZ_JAVSCS010000053.1"/>
</dbReference>
<evidence type="ECO:0000313" key="7">
    <source>
        <dbReference type="EMBL" id="MFC2251223.1"/>
    </source>
</evidence>
<dbReference type="EMBL" id="JBFNQD010000016">
    <property type="protein sequence ID" value="MEW9309693.1"/>
    <property type="molecule type" value="Genomic_DNA"/>
</dbReference>
<evidence type="ECO:0000256" key="4">
    <source>
        <dbReference type="PROSITE-ProRule" id="PRU00335"/>
    </source>
</evidence>
<dbReference type="InterPro" id="IPR050109">
    <property type="entry name" value="HTH-type_TetR-like_transc_reg"/>
</dbReference>
<evidence type="ECO:0000313" key="8">
    <source>
        <dbReference type="Proteomes" id="UP001555786"/>
    </source>
</evidence>
<sequence length="173" mass="18092">METIGQILTATIAVIERIGVHNLTIDLVAAEAGVSKGGVLHHFPTKTALIVAAMRQDMETLMMEIDETADATVNFASALAQLARRVALEEGGVSPAFLVTAAEIPEAAGVLATMFSTLVERAGKDDKAGSIDSTLVLFASYGILISMGMKSFQPSAEELAALLDKLDAFAARA</sequence>
<proteinExistence type="predicted"/>
<comment type="caution">
    <text evidence="7">The sequence shown here is derived from an EMBL/GenBank/DDBJ whole genome shotgun (WGS) entry which is preliminary data.</text>
</comment>
<dbReference type="Pfam" id="PF00440">
    <property type="entry name" value="TetR_N"/>
    <property type="match status" value="1"/>
</dbReference>
<keyword evidence="1" id="KW-0805">Transcription regulation</keyword>
<evidence type="ECO:0000259" key="5">
    <source>
        <dbReference type="PROSITE" id="PS50977"/>
    </source>
</evidence>
<dbReference type="SUPFAM" id="SSF46689">
    <property type="entry name" value="Homeodomain-like"/>
    <property type="match status" value="1"/>
</dbReference>
<dbReference type="PANTHER" id="PTHR30055:SF234">
    <property type="entry name" value="HTH-TYPE TRANSCRIPTIONAL REGULATOR BETI"/>
    <property type="match status" value="1"/>
</dbReference>